<keyword evidence="1" id="KW-0732">Signal</keyword>
<feature type="chain" id="PRO_5022854507" description="Beta-barrel porin" evidence="1">
    <location>
        <begin position="20"/>
        <end position="658"/>
    </location>
</feature>
<dbReference type="AlphaFoldDB" id="A0A5B2VND5"/>
<proteinExistence type="predicted"/>
<accession>A0A5B2VND5</accession>
<gene>
    <name evidence="2" type="ORF">F0L74_29065</name>
</gene>
<evidence type="ECO:0008006" key="4">
    <source>
        <dbReference type="Google" id="ProtNLM"/>
    </source>
</evidence>
<evidence type="ECO:0000313" key="3">
    <source>
        <dbReference type="Proteomes" id="UP000324611"/>
    </source>
</evidence>
<comment type="caution">
    <text evidence="2">The sequence shown here is derived from an EMBL/GenBank/DDBJ whole genome shotgun (WGS) entry which is preliminary data.</text>
</comment>
<reference evidence="2 3" key="2">
    <citation type="submission" date="2019-09" db="EMBL/GenBank/DDBJ databases">
        <authorList>
            <person name="Jin C."/>
        </authorList>
    </citation>
    <scope>NUCLEOTIDE SEQUENCE [LARGE SCALE GENOMIC DNA]</scope>
    <source>
        <strain evidence="2 3">BN140078</strain>
    </source>
</reference>
<reference evidence="2 3" key="1">
    <citation type="submission" date="2019-09" db="EMBL/GenBank/DDBJ databases">
        <title>Chitinophaga ginsengihumi sp. nov., isolated from soil of ginseng rhizosphere.</title>
        <authorList>
            <person name="Lee J."/>
        </authorList>
    </citation>
    <scope>NUCLEOTIDE SEQUENCE [LARGE SCALE GENOMIC DNA]</scope>
    <source>
        <strain evidence="2 3">BN140078</strain>
    </source>
</reference>
<dbReference type="Proteomes" id="UP000324611">
    <property type="component" value="Unassembled WGS sequence"/>
</dbReference>
<dbReference type="RefSeq" id="WP_149841396.1">
    <property type="nucleotide sequence ID" value="NZ_VUOC01000004.1"/>
</dbReference>
<feature type="signal peptide" evidence="1">
    <location>
        <begin position="1"/>
        <end position="19"/>
    </location>
</feature>
<keyword evidence="3" id="KW-1185">Reference proteome</keyword>
<evidence type="ECO:0000313" key="2">
    <source>
        <dbReference type="EMBL" id="KAA2240218.1"/>
    </source>
</evidence>
<dbReference type="InterPro" id="IPR025631">
    <property type="entry name" value="Porin_10"/>
</dbReference>
<organism evidence="2 3">
    <name type="scientific">Chitinophaga agrisoli</name>
    <dbReference type="NCBI Taxonomy" id="2607653"/>
    <lineage>
        <taxon>Bacteria</taxon>
        <taxon>Pseudomonadati</taxon>
        <taxon>Bacteroidota</taxon>
        <taxon>Chitinophagia</taxon>
        <taxon>Chitinophagales</taxon>
        <taxon>Chitinophagaceae</taxon>
        <taxon>Chitinophaga</taxon>
    </lineage>
</organism>
<sequence>MRHLFIILALLLIGGSRVAAQFNTGNFGNYGAGGNTPMQRDTSQRNLGPDTITIKYHLLGDPVERRLDSSVIDFNANFMQVPYNYVNLGNSGSAARNIIFTPRMQAGFDEGFHAYDIYAYTHENARFYNTTRPYSELQYLIGPQQEQVIGITHTQNRNENFNFGFDYRKVNSPGYFRTQNTNHDTYRVTSNYQSKNKRYHNYVSFFYNKLNGGENGGVVNPEQLLDPNFKQRKTIDVNLGNDDVPGYSFFGTTIAVKSSYRQTSFLMQQQYDWGKGDTVHVNDTTQYYKFDPVFRVQYSLKIQGNSYEYIDNNPALAFYSQHYDIGFEQGDSIHARQKWSTLSNDISLIQFPVRGNLAHFINLGARFEHTSGTFLDDVKQGFNNLALHGEYRNKTKNELWDFSAKGEFYALGRNLGDYNISGMLNRYLNETLGNVSLLFRNVNREPSYVYKFFSYNHDSWYNGNLGKENITQLGFIADNKKWKYNLAVNYFIYSNYTYFDDYVHSTQATGLFNLLQVVLSKHFRVKHWNWYIDLAFQQVHGNGPLNVPSIWTRHRLAYENKLFNNLNLMAGIEARYNTEYYADDYSPVSGQFVYQHTQRVRYELPDLTAFIHFRIKSLSAYIRGENLNTFLGHNNYVAPLYPLNNFGLRVGLRWWFVN</sequence>
<name>A0A5B2VND5_9BACT</name>
<protein>
    <recommendedName>
        <fullName evidence="4">Beta-barrel porin</fullName>
    </recommendedName>
</protein>
<dbReference type="Pfam" id="PF14121">
    <property type="entry name" value="Porin_10"/>
    <property type="match status" value="1"/>
</dbReference>
<dbReference type="EMBL" id="VUOC01000004">
    <property type="protein sequence ID" value="KAA2240218.1"/>
    <property type="molecule type" value="Genomic_DNA"/>
</dbReference>
<evidence type="ECO:0000256" key="1">
    <source>
        <dbReference type="SAM" id="SignalP"/>
    </source>
</evidence>